<proteinExistence type="predicted"/>
<dbReference type="STRING" id="100816.A0A175W829"/>
<dbReference type="EMBL" id="LCTW02000087">
    <property type="protein sequence ID" value="KXX79430.1"/>
    <property type="molecule type" value="Genomic_DNA"/>
</dbReference>
<dbReference type="SUPFAM" id="SSF55729">
    <property type="entry name" value="Acyl-CoA N-acyltransferases (Nat)"/>
    <property type="match status" value="1"/>
</dbReference>
<name>A0A175W829_9PEZI</name>
<dbReference type="PANTHER" id="PTHR42791">
    <property type="entry name" value="GNAT FAMILY ACETYLTRANSFERASE"/>
    <property type="match status" value="1"/>
</dbReference>
<protein>
    <submittedName>
        <fullName evidence="1">Puromycin N-acetyltransferase</fullName>
    </submittedName>
</protein>
<dbReference type="Gene3D" id="3.40.630.30">
    <property type="match status" value="1"/>
</dbReference>
<dbReference type="InterPro" id="IPR016181">
    <property type="entry name" value="Acyl_CoA_acyltransferase"/>
</dbReference>
<dbReference type="Proteomes" id="UP000078237">
    <property type="component" value="Unassembled WGS sequence"/>
</dbReference>
<reference evidence="1 2" key="1">
    <citation type="journal article" date="2016" name="Genome Announc.">
        <title>Genome Sequence of Madurella mycetomatis mm55, Isolated from a Human Mycetoma Case in Sudan.</title>
        <authorList>
            <person name="Smit S."/>
            <person name="Derks M.F."/>
            <person name="Bervoets S."/>
            <person name="Fahal A."/>
            <person name="van Leeuwen W."/>
            <person name="van Belkum A."/>
            <person name="van de Sande W.W."/>
        </authorList>
    </citation>
    <scope>NUCLEOTIDE SEQUENCE [LARGE SCALE GENOMIC DNA]</scope>
    <source>
        <strain evidence="2">mm55</strain>
    </source>
</reference>
<dbReference type="PANTHER" id="PTHR42791:SF17">
    <property type="entry name" value="ACETYLTRANSFERASE, GNAT FAMILY FAMILY (AFU_ORTHOLOGUE AFUA_8G05690)"/>
    <property type="match status" value="1"/>
</dbReference>
<accession>A0A175W829</accession>
<organism evidence="1 2">
    <name type="scientific">Madurella mycetomatis</name>
    <dbReference type="NCBI Taxonomy" id="100816"/>
    <lineage>
        <taxon>Eukaryota</taxon>
        <taxon>Fungi</taxon>
        <taxon>Dikarya</taxon>
        <taxon>Ascomycota</taxon>
        <taxon>Pezizomycotina</taxon>
        <taxon>Sordariomycetes</taxon>
        <taxon>Sordariomycetidae</taxon>
        <taxon>Sordariales</taxon>
        <taxon>Sordariales incertae sedis</taxon>
        <taxon>Madurella</taxon>
    </lineage>
</organism>
<keyword evidence="2" id="KW-1185">Reference proteome</keyword>
<dbReference type="InterPro" id="IPR052523">
    <property type="entry name" value="Trichothecene_AcTrans"/>
</dbReference>
<dbReference type="OrthoDB" id="196847at2759"/>
<sequence>MTPSTNPRIRVREATPADTETLVDIHFDAFKDNVMDQLMYPGGVSEDCKRKFGGRLFPPMPPRENDGSASAAQVPESLLYVAEYVSEDGATEEPGEVVAFAKWRLNRTQQTEAEWNHDLQVTTETFGEGCDLSVVDAFIGEMNRKQRDHAKGEPALYLSILACKPGRQRLGAGSALLRCGAELADELGVPCRLEASPIGYTLYKKFGYEDVDVLDTKVTETWGVANTDGSNWGANNAVALAGPAAEGVMRTVIMRRPPKKATV</sequence>
<evidence type="ECO:0000313" key="2">
    <source>
        <dbReference type="Proteomes" id="UP000078237"/>
    </source>
</evidence>
<gene>
    <name evidence="1" type="ORF">MMYC01_203510</name>
</gene>
<evidence type="ECO:0000313" key="1">
    <source>
        <dbReference type="EMBL" id="KXX79430.1"/>
    </source>
</evidence>
<dbReference type="AlphaFoldDB" id="A0A175W829"/>
<dbReference type="GO" id="GO:0016740">
    <property type="term" value="F:transferase activity"/>
    <property type="evidence" value="ECO:0007669"/>
    <property type="project" value="UniProtKB-KW"/>
</dbReference>
<dbReference type="VEuPathDB" id="FungiDB:MMYC01_203510"/>
<comment type="caution">
    <text evidence="1">The sequence shown here is derived from an EMBL/GenBank/DDBJ whole genome shotgun (WGS) entry which is preliminary data.</text>
</comment>